<evidence type="ECO:0000256" key="5">
    <source>
        <dbReference type="HAMAP-Rule" id="MF_00156"/>
    </source>
</evidence>
<name>A0ABY0IKY0_9BACT</name>
<feature type="binding site" evidence="5">
    <location>
        <position position="115"/>
    </location>
    <ligand>
        <name>3-methyl-2-oxobutanoate</name>
        <dbReference type="ChEBI" id="CHEBI:11851"/>
    </ligand>
</feature>
<dbReference type="Pfam" id="PF02548">
    <property type="entry name" value="Pantoate_transf"/>
    <property type="match status" value="1"/>
</dbReference>
<comment type="catalytic activity">
    <reaction evidence="5">
        <text>(6R)-5,10-methylene-5,6,7,8-tetrahydrofolate + 3-methyl-2-oxobutanoate + H2O = 2-dehydropantoate + (6S)-5,6,7,8-tetrahydrofolate</text>
        <dbReference type="Rhea" id="RHEA:11824"/>
        <dbReference type="ChEBI" id="CHEBI:11561"/>
        <dbReference type="ChEBI" id="CHEBI:11851"/>
        <dbReference type="ChEBI" id="CHEBI:15377"/>
        <dbReference type="ChEBI" id="CHEBI:15636"/>
        <dbReference type="ChEBI" id="CHEBI:57453"/>
        <dbReference type="EC" id="2.1.2.11"/>
    </reaction>
</comment>
<feature type="binding site" evidence="5">
    <location>
        <position position="117"/>
    </location>
    <ligand>
        <name>Mg(2+)</name>
        <dbReference type="ChEBI" id="CHEBI:18420"/>
    </ligand>
</feature>
<evidence type="ECO:0000256" key="1">
    <source>
        <dbReference type="ARBA" id="ARBA00008676"/>
    </source>
</evidence>
<dbReference type="CDD" id="cd06557">
    <property type="entry name" value="KPHMT-like"/>
    <property type="match status" value="1"/>
</dbReference>
<organism evidence="6 7">
    <name type="scientific">Halobacteriovorax vibrionivorans</name>
    <dbReference type="NCBI Taxonomy" id="2152716"/>
    <lineage>
        <taxon>Bacteria</taxon>
        <taxon>Pseudomonadati</taxon>
        <taxon>Bdellovibrionota</taxon>
        <taxon>Bacteriovoracia</taxon>
        <taxon>Bacteriovoracales</taxon>
        <taxon>Halobacteriovoraceae</taxon>
        <taxon>Halobacteriovorax</taxon>
    </lineage>
</organism>
<dbReference type="InterPro" id="IPR015813">
    <property type="entry name" value="Pyrv/PenolPyrv_kinase-like_dom"/>
</dbReference>
<dbReference type="PANTHER" id="PTHR20881">
    <property type="entry name" value="3-METHYL-2-OXOBUTANOATE HYDROXYMETHYLTRANSFERASE"/>
    <property type="match status" value="1"/>
</dbReference>
<feature type="binding site" evidence="5">
    <location>
        <position position="47"/>
    </location>
    <ligand>
        <name>Mg(2+)</name>
        <dbReference type="ChEBI" id="CHEBI:18420"/>
    </ligand>
</feature>
<feature type="binding site" evidence="5">
    <location>
        <begin position="47"/>
        <end position="48"/>
    </location>
    <ligand>
        <name>3-methyl-2-oxobutanoate</name>
        <dbReference type="ChEBI" id="CHEBI:11851"/>
    </ligand>
</feature>
<sequence>MKKLTTRKIRSFKAEKTKTSLQVLTCYDFQTAQMLNETQLDMILVGDSLGNVVLGYDTTVEVSLEEMAIFGAAVKRGAPNKFVIVDMPFGSYSTFNKAIENATKIYQQTKAEALKLEGAFPHQLEIITRLTQSGIPVMGHIGLTPQSVHQQGGYYTHGKTDADKERLLKEAKDLEAAGCFSLVLECVTEEIANLITKEISIPTIGIGAGNGTDGQVLVINDLLKMGPGKYPNFCKPIANFYDLKLELVSKYIQDKKIPQGIDNADLHH</sequence>
<dbReference type="InterPro" id="IPR040442">
    <property type="entry name" value="Pyrv_kinase-like_dom_sf"/>
</dbReference>
<comment type="cofactor">
    <cofactor evidence="5">
        <name>Mg(2+)</name>
        <dbReference type="ChEBI" id="CHEBI:18420"/>
    </cofactor>
    <text evidence="5">Binds 1 Mg(2+) ion per subunit.</text>
</comment>
<keyword evidence="4 5" id="KW-0808">Transferase</keyword>
<comment type="pathway">
    <text evidence="5">Cofactor biosynthesis; (R)-pantothenate biosynthesis; (R)-pantoate from 3-methyl-2-oxobutanoate: step 1/2.</text>
</comment>
<dbReference type="InterPro" id="IPR003700">
    <property type="entry name" value="Pantoate_hydroxy_MeTrfase"/>
</dbReference>
<dbReference type="RefSeq" id="WP_115361866.1">
    <property type="nucleotide sequence ID" value="NZ_QDKL01000002.1"/>
</dbReference>
<dbReference type="SUPFAM" id="SSF51621">
    <property type="entry name" value="Phosphoenolpyruvate/pyruvate domain"/>
    <property type="match status" value="1"/>
</dbReference>
<feature type="binding site" evidence="5">
    <location>
        <position position="86"/>
    </location>
    <ligand>
        <name>3-methyl-2-oxobutanoate</name>
        <dbReference type="ChEBI" id="CHEBI:11851"/>
    </ligand>
</feature>
<evidence type="ECO:0000313" key="7">
    <source>
        <dbReference type="Proteomes" id="UP000443582"/>
    </source>
</evidence>
<accession>A0ABY0IKY0</accession>
<dbReference type="EC" id="2.1.2.11" evidence="5"/>
<dbReference type="EMBL" id="QDKL01000002">
    <property type="protein sequence ID" value="RZF21952.1"/>
    <property type="molecule type" value="Genomic_DNA"/>
</dbReference>
<comment type="similarity">
    <text evidence="1 5">Belongs to the PanB family.</text>
</comment>
<keyword evidence="7" id="KW-1185">Reference proteome</keyword>
<comment type="caution">
    <text evidence="6">The sequence shown here is derived from an EMBL/GenBank/DDBJ whole genome shotgun (WGS) entry which is preliminary data.</text>
</comment>
<evidence type="ECO:0000256" key="2">
    <source>
        <dbReference type="ARBA" id="ARBA00011424"/>
    </source>
</evidence>
<dbReference type="Proteomes" id="UP000443582">
    <property type="component" value="Unassembled WGS sequence"/>
</dbReference>
<comment type="subcellular location">
    <subcellularLocation>
        <location evidence="5">Cytoplasm</location>
    </subcellularLocation>
</comment>
<dbReference type="Gene3D" id="3.20.20.60">
    <property type="entry name" value="Phosphoenolpyruvate-binding domains"/>
    <property type="match status" value="1"/>
</dbReference>
<keyword evidence="5" id="KW-0479">Metal-binding</keyword>
<reference evidence="7" key="1">
    <citation type="journal article" date="2019" name="Int. J. Syst. Evol. Microbiol.">
        <title>Halobacteriovorax valvorus sp. nov., a novel prokaryotic predator isolated from coastal seawater of China.</title>
        <authorList>
            <person name="Chen M.-X."/>
        </authorList>
    </citation>
    <scope>NUCLEOTIDE SEQUENCE [LARGE SCALE GENOMIC DNA]</scope>
    <source>
        <strain evidence="7">BL9</strain>
    </source>
</reference>
<dbReference type="HAMAP" id="MF_00156">
    <property type="entry name" value="PanB"/>
    <property type="match status" value="1"/>
</dbReference>
<dbReference type="PANTHER" id="PTHR20881:SF0">
    <property type="entry name" value="3-METHYL-2-OXOBUTANOATE HYDROXYMETHYLTRANSFERASE"/>
    <property type="match status" value="1"/>
</dbReference>
<protein>
    <recommendedName>
        <fullName evidence="5">3-methyl-2-oxobutanoate hydroxymethyltransferase</fullName>
        <ecNumber evidence="5">2.1.2.11</ecNumber>
    </recommendedName>
    <alternativeName>
        <fullName evidence="5">Ketopantoate hydroxymethyltransferase</fullName>
        <shortName evidence="5">KPHMT</shortName>
    </alternativeName>
</protein>
<comment type="subunit">
    <text evidence="2 5">Homodecamer; pentamer of dimers.</text>
</comment>
<evidence type="ECO:0000256" key="4">
    <source>
        <dbReference type="ARBA" id="ARBA00022679"/>
    </source>
</evidence>
<dbReference type="GO" id="GO:0003864">
    <property type="term" value="F:3-methyl-2-oxobutanoate hydroxymethyltransferase activity"/>
    <property type="evidence" value="ECO:0007669"/>
    <property type="project" value="UniProtKB-EC"/>
</dbReference>
<dbReference type="PIRSF" id="PIRSF000388">
    <property type="entry name" value="Pantoate_hydroxy_MeTrfase"/>
    <property type="match status" value="1"/>
</dbReference>
<gene>
    <name evidence="5 6" type="primary">panB</name>
    <name evidence="6" type="ORF">DAY19_09705</name>
</gene>
<dbReference type="NCBIfam" id="NF001452">
    <property type="entry name" value="PRK00311.1"/>
    <property type="match status" value="1"/>
</dbReference>
<feature type="active site" description="Proton acceptor" evidence="5">
    <location>
        <position position="185"/>
    </location>
</feature>
<proteinExistence type="inferred from homology"/>
<keyword evidence="3 5" id="KW-0566">Pantothenate biosynthesis</keyword>
<evidence type="ECO:0000256" key="3">
    <source>
        <dbReference type="ARBA" id="ARBA00022655"/>
    </source>
</evidence>
<keyword evidence="5" id="KW-0963">Cytoplasm</keyword>
<evidence type="ECO:0000313" key="6">
    <source>
        <dbReference type="EMBL" id="RZF21952.1"/>
    </source>
</evidence>
<feature type="binding site" evidence="5">
    <location>
        <position position="86"/>
    </location>
    <ligand>
        <name>Mg(2+)</name>
        <dbReference type="ChEBI" id="CHEBI:18420"/>
    </ligand>
</feature>
<comment type="function">
    <text evidence="5">Catalyzes the reversible reaction in which hydroxymethyl group from 5,10-methylenetetrahydrofolate is transferred onto alpha-ketoisovalerate to form ketopantoate.</text>
</comment>
<dbReference type="NCBIfam" id="TIGR00222">
    <property type="entry name" value="panB"/>
    <property type="match status" value="1"/>
</dbReference>
<keyword evidence="5" id="KW-0460">Magnesium</keyword>